<dbReference type="PROSITE" id="PS51257">
    <property type="entry name" value="PROKAR_LIPOPROTEIN"/>
    <property type="match status" value="1"/>
</dbReference>
<evidence type="ECO:0000313" key="2">
    <source>
        <dbReference type="EMBL" id="MBO7742969.1"/>
    </source>
</evidence>
<dbReference type="RefSeq" id="WP_208845919.1">
    <property type="nucleotide sequence ID" value="NZ_JAGGDJ010000001.1"/>
</dbReference>
<sequence length="54" mass="5706">MNKRTILSVICLILGSCCVLLTLNAPNGFTVGMYLAVGVCAIVLGIVGLRLNRK</sequence>
<evidence type="ECO:0000313" key="3">
    <source>
        <dbReference type="Proteomes" id="UP000670947"/>
    </source>
</evidence>
<keyword evidence="1" id="KW-1133">Transmembrane helix</keyword>
<keyword evidence="3" id="KW-1185">Reference proteome</keyword>
<accession>A0ABS3W3U5</accession>
<feature type="transmembrane region" description="Helical" evidence="1">
    <location>
        <begin position="31"/>
        <end position="51"/>
    </location>
</feature>
<proteinExistence type="predicted"/>
<dbReference type="Proteomes" id="UP000670947">
    <property type="component" value="Unassembled WGS sequence"/>
</dbReference>
<protein>
    <recommendedName>
        <fullName evidence="4">Lipoprotein</fullName>
    </recommendedName>
</protein>
<gene>
    <name evidence="2" type="ORF">I8J29_02090</name>
</gene>
<evidence type="ECO:0008006" key="4">
    <source>
        <dbReference type="Google" id="ProtNLM"/>
    </source>
</evidence>
<organism evidence="2 3">
    <name type="scientific">Paenibacillus artemisiicola</name>
    <dbReference type="NCBI Taxonomy" id="1172618"/>
    <lineage>
        <taxon>Bacteria</taxon>
        <taxon>Bacillati</taxon>
        <taxon>Bacillota</taxon>
        <taxon>Bacilli</taxon>
        <taxon>Bacillales</taxon>
        <taxon>Paenibacillaceae</taxon>
        <taxon>Paenibacillus</taxon>
    </lineage>
</organism>
<comment type="caution">
    <text evidence="2">The sequence shown here is derived from an EMBL/GenBank/DDBJ whole genome shotgun (WGS) entry which is preliminary data.</text>
</comment>
<reference evidence="2 3" key="1">
    <citation type="submission" date="2021-03" db="EMBL/GenBank/DDBJ databases">
        <title>Paenibacillus artemisicola MWE-103 whole genome sequence.</title>
        <authorList>
            <person name="Ham Y.J."/>
        </authorList>
    </citation>
    <scope>NUCLEOTIDE SEQUENCE [LARGE SCALE GENOMIC DNA]</scope>
    <source>
        <strain evidence="2 3">MWE-103</strain>
    </source>
</reference>
<dbReference type="EMBL" id="JAGGDJ010000001">
    <property type="protein sequence ID" value="MBO7742969.1"/>
    <property type="molecule type" value="Genomic_DNA"/>
</dbReference>
<keyword evidence="1" id="KW-0812">Transmembrane</keyword>
<name>A0ABS3W3U5_9BACL</name>
<keyword evidence="1" id="KW-0472">Membrane</keyword>
<feature type="transmembrane region" description="Helical" evidence="1">
    <location>
        <begin position="7"/>
        <end position="25"/>
    </location>
</feature>
<evidence type="ECO:0000256" key="1">
    <source>
        <dbReference type="SAM" id="Phobius"/>
    </source>
</evidence>